<feature type="domain" description="Methyltransferase small" evidence="5">
    <location>
        <begin position="22"/>
        <end position="110"/>
    </location>
</feature>
<reference evidence="6 7" key="1">
    <citation type="submission" date="2024-09" db="EMBL/GenBank/DDBJ databases">
        <authorList>
            <person name="Sun Q."/>
            <person name="Mori K."/>
        </authorList>
    </citation>
    <scope>NUCLEOTIDE SEQUENCE [LARGE SCALE GENOMIC DNA]</scope>
    <source>
        <strain evidence="6 7">TBRC 0563</strain>
    </source>
</reference>
<accession>A0ABV5YTQ1</accession>
<evidence type="ECO:0000256" key="3">
    <source>
        <dbReference type="ARBA" id="ARBA00022679"/>
    </source>
</evidence>
<evidence type="ECO:0000313" key="6">
    <source>
        <dbReference type="EMBL" id="MFB9838434.1"/>
    </source>
</evidence>
<evidence type="ECO:0000256" key="1">
    <source>
        <dbReference type="ARBA" id="ARBA00006149"/>
    </source>
</evidence>
<protein>
    <submittedName>
        <fullName evidence="6">Methyltransferase</fullName>
    </submittedName>
</protein>
<comment type="similarity">
    <text evidence="1">Belongs to the eukaryotic/archaeal PrmC-related family.</text>
</comment>
<dbReference type="InterPro" id="IPR002052">
    <property type="entry name" value="DNA_methylase_N6_adenine_CS"/>
</dbReference>
<keyword evidence="7" id="KW-1185">Reference proteome</keyword>
<dbReference type="EMBL" id="JBHLZP010000514">
    <property type="protein sequence ID" value="MFB9838434.1"/>
    <property type="molecule type" value="Genomic_DNA"/>
</dbReference>
<dbReference type="PROSITE" id="PS00092">
    <property type="entry name" value="N6_MTASE"/>
    <property type="match status" value="1"/>
</dbReference>
<comment type="caution">
    <text evidence="6">The sequence shown here is derived from an EMBL/GenBank/DDBJ whole genome shotgun (WGS) entry which is preliminary data.</text>
</comment>
<evidence type="ECO:0000256" key="4">
    <source>
        <dbReference type="ARBA" id="ARBA00022691"/>
    </source>
</evidence>
<keyword evidence="3" id="KW-0808">Transferase</keyword>
<dbReference type="RefSeq" id="WP_378211472.1">
    <property type="nucleotide sequence ID" value="NZ_JBHLZP010000514.1"/>
</dbReference>
<evidence type="ECO:0000256" key="2">
    <source>
        <dbReference type="ARBA" id="ARBA00022603"/>
    </source>
</evidence>
<dbReference type="GO" id="GO:0008168">
    <property type="term" value="F:methyltransferase activity"/>
    <property type="evidence" value="ECO:0007669"/>
    <property type="project" value="UniProtKB-KW"/>
</dbReference>
<dbReference type="InterPro" id="IPR029063">
    <property type="entry name" value="SAM-dependent_MTases_sf"/>
</dbReference>
<gene>
    <name evidence="6" type="ORF">ACFFNX_40425</name>
</gene>
<dbReference type="InterPro" id="IPR052190">
    <property type="entry name" value="Euk-Arch_PrmC-MTase"/>
</dbReference>
<organism evidence="6 7">
    <name type="scientific">Actinoallomurus acaciae</name>
    <dbReference type="NCBI Taxonomy" id="502577"/>
    <lineage>
        <taxon>Bacteria</taxon>
        <taxon>Bacillati</taxon>
        <taxon>Actinomycetota</taxon>
        <taxon>Actinomycetes</taxon>
        <taxon>Streptosporangiales</taxon>
        <taxon>Thermomonosporaceae</taxon>
        <taxon>Actinoallomurus</taxon>
    </lineage>
</organism>
<dbReference type="Proteomes" id="UP001589627">
    <property type="component" value="Unassembled WGS sequence"/>
</dbReference>
<dbReference type="CDD" id="cd02440">
    <property type="entry name" value="AdoMet_MTases"/>
    <property type="match status" value="1"/>
</dbReference>
<dbReference type="InterPro" id="IPR007848">
    <property type="entry name" value="Small_mtfrase_dom"/>
</dbReference>
<evidence type="ECO:0000259" key="5">
    <source>
        <dbReference type="Pfam" id="PF05175"/>
    </source>
</evidence>
<evidence type="ECO:0000313" key="7">
    <source>
        <dbReference type="Proteomes" id="UP001589627"/>
    </source>
</evidence>
<keyword evidence="4" id="KW-0949">S-adenosyl-L-methionine</keyword>
<dbReference type="GO" id="GO:0032259">
    <property type="term" value="P:methylation"/>
    <property type="evidence" value="ECO:0007669"/>
    <property type="project" value="UniProtKB-KW"/>
</dbReference>
<feature type="non-terminal residue" evidence="6">
    <location>
        <position position="119"/>
    </location>
</feature>
<proteinExistence type="inferred from homology"/>
<dbReference type="SUPFAM" id="SSF53335">
    <property type="entry name" value="S-adenosyl-L-methionine-dependent methyltransferases"/>
    <property type="match status" value="1"/>
</dbReference>
<dbReference type="PANTHER" id="PTHR45875">
    <property type="entry name" value="METHYLTRANSFERASE N6AMT1"/>
    <property type="match status" value="1"/>
</dbReference>
<dbReference type="Pfam" id="PF05175">
    <property type="entry name" value="MTS"/>
    <property type="match status" value="1"/>
</dbReference>
<keyword evidence="2 6" id="KW-0489">Methyltransferase</keyword>
<sequence length="119" mass="12842">MRYELSVWLFKPPGVYRPQGDTWLLAEALRTVRVGARVLDVGTGTGALALAAARSGAGRVIAVDVCAHAVFAARVNAWLRRLPVRVVQSDLVDAVRDEAFDVIIANPPYVCSTGTARPR</sequence>
<name>A0ABV5YTQ1_9ACTN</name>
<dbReference type="Gene3D" id="3.40.50.150">
    <property type="entry name" value="Vaccinia Virus protein VP39"/>
    <property type="match status" value="1"/>
</dbReference>
<dbReference type="PANTHER" id="PTHR45875:SF1">
    <property type="entry name" value="METHYLTRANSFERASE N6AMT1"/>
    <property type="match status" value="1"/>
</dbReference>